<dbReference type="PhylomeDB" id="A0A0D2WQP7"/>
<dbReference type="OrthoDB" id="435022at2759"/>
<dbReference type="GO" id="GO:0032787">
    <property type="term" value="P:monocarboxylic acid metabolic process"/>
    <property type="evidence" value="ECO:0007669"/>
    <property type="project" value="UniProtKB-ARBA"/>
</dbReference>
<dbReference type="UniPathway" id="UPA00223">
    <property type="reaction ID" value="UER00717"/>
</dbReference>
<dbReference type="PROSITE" id="PS00480">
    <property type="entry name" value="CITRATE_SYNTHASE"/>
    <property type="match status" value="1"/>
</dbReference>
<dbReference type="InterPro" id="IPR036969">
    <property type="entry name" value="Citrate_synthase_sf"/>
</dbReference>
<dbReference type="Gene3D" id="1.10.230.10">
    <property type="entry name" value="Cytochrome P450-Terp, domain 2"/>
    <property type="match status" value="1"/>
</dbReference>
<dbReference type="PANTHER" id="PTHR42871:SF1">
    <property type="entry name" value="CITRATE SYNTHASE"/>
    <property type="match status" value="1"/>
</dbReference>
<dbReference type="InterPro" id="IPR016142">
    <property type="entry name" value="Citrate_synth-like_lrg_a-sub"/>
</dbReference>
<dbReference type="GO" id="GO:0006099">
    <property type="term" value="P:tricarboxylic acid cycle"/>
    <property type="evidence" value="ECO:0007669"/>
    <property type="project" value="UniProtKB-UniPathway"/>
</dbReference>
<protein>
    <recommendedName>
        <fullName evidence="5">Citrate synthase</fullName>
    </recommendedName>
</protein>
<organism evidence="7 8">
    <name type="scientific">Capsaspora owczarzaki (strain ATCC 30864)</name>
    <dbReference type="NCBI Taxonomy" id="595528"/>
    <lineage>
        <taxon>Eukaryota</taxon>
        <taxon>Filasterea</taxon>
        <taxon>Capsaspora</taxon>
    </lineage>
</organism>
<dbReference type="EMBL" id="KE346365">
    <property type="protein sequence ID" value="KJE93333.1"/>
    <property type="molecule type" value="Genomic_DNA"/>
</dbReference>
<name>A0A0D2WQP7_CAPO3</name>
<dbReference type="STRING" id="595528.A0A0D2WQP7"/>
<dbReference type="Gene3D" id="1.10.580.10">
    <property type="entry name" value="Citrate Synthase, domain 1"/>
    <property type="match status" value="1"/>
</dbReference>
<gene>
    <name evidence="7" type="ORF">CAOG_004139</name>
</gene>
<dbReference type="InterPro" id="IPR010953">
    <property type="entry name" value="Citrate_synthase_typ-I"/>
</dbReference>
<evidence type="ECO:0000256" key="2">
    <source>
        <dbReference type="ARBA" id="ARBA00010566"/>
    </source>
</evidence>
<dbReference type="GO" id="GO:0005737">
    <property type="term" value="C:cytoplasm"/>
    <property type="evidence" value="ECO:0007669"/>
    <property type="project" value="InterPro"/>
</dbReference>
<comment type="pathway">
    <text evidence="1">Carbohydrate metabolism; tricarboxylic acid cycle; isocitrate from oxaloacetate: step 1/2.</text>
</comment>
<evidence type="ECO:0000256" key="5">
    <source>
        <dbReference type="RuleBase" id="RU000441"/>
    </source>
</evidence>
<evidence type="ECO:0000256" key="1">
    <source>
        <dbReference type="ARBA" id="ARBA00004751"/>
    </source>
</evidence>
<dbReference type="SUPFAM" id="SSF48256">
    <property type="entry name" value="Citrate synthase"/>
    <property type="match status" value="1"/>
</dbReference>
<dbReference type="AlphaFoldDB" id="A0A0D2WQP7"/>
<keyword evidence="3" id="KW-0816">Tricarboxylic acid cycle</keyword>
<evidence type="ECO:0000313" key="7">
    <source>
        <dbReference type="EMBL" id="KJE93333.1"/>
    </source>
</evidence>
<dbReference type="PRINTS" id="PR00143">
    <property type="entry name" value="CITRTSNTHASE"/>
</dbReference>
<dbReference type="Pfam" id="PF00285">
    <property type="entry name" value="Citrate_synt"/>
    <property type="match status" value="1"/>
</dbReference>
<evidence type="ECO:0000256" key="3">
    <source>
        <dbReference type="ARBA" id="ARBA00022532"/>
    </source>
</evidence>
<dbReference type="InParanoid" id="A0A0D2WQP7"/>
<dbReference type="Proteomes" id="UP000008743">
    <property type="component" value="Unassembled WGS sequence"/>
</dbReference>
<dbReference type="FunFam" id="1.10.230.10:FF:000002">
    <property type="entry name" value="Citrate synthase"/>
    <property type="match status" value="1"/>
</dbReference>
<dbReference type="InterPro" id="IPR002020">
    <property type="entry name" value="Citrate_synthase"/>
</dbReference>
<dbReference type="InterPro" id="IPR016143">
    <property type="entry name" value="Citrate_synth-like_sm_a-sub"/>
</dbReference>
<proteinExistence type="inferred from homology"/>
<comment type="similarity">
    <text evidence="2 5">Belongs to the citrate synthase family.</text>
</comment>
<evidence type="ECO:0000256" key="6">
    <source>
        <dbReference type="SAM" id="MobiDB-lite"/>
    </source>
</evidence>
<sequence length="527" mass="58473">MSDRATVLMRHLLGSGRFTPVHASASMPSSATASSAQMTQSSSSTPSTAAAAKLGTEAAAATSSSAVGGINSLTVVDNRTGRKYELAIQDGTVRASEFKKMALAAADTEGIKIYDPAYTNTAVARSAISYIDGDKGVLLYRGYPIEELAEKSSFLEVSFLLLYGELPTKPELDHWNSMIMHHTFIHENLRDFMQSFRYDSHPMGMLVSSFAAMSTFHPEANPALSGADIYNDIRLRNKQIHRIMGKVPTIAANAYRHRMGRPFNHPVNHLTYTENFLYMMDRLSESNYRPNPQLARALDILFILHADHEMNCSTAAMRHIASSQVDPYTAMSGAAAALYGPLHGGANEAVLRMLEQIGTVQNVPAFIESVKQKKGKLFGFGHRVYKNYDPRAKIIQRIAYEVIEICGGNEPLIEVAVALEKAALSDSYFIDRKLYPNVDFYSGLIYRSMGFPTDMFPVLFAIPRVAGWLAHWNEDIEKGERRIWRPLQVYVGEKERAYVPLQQRQVASSKSLAGYPSQFGKRSSMAK</sequence>
<reference evidence="8" key="1">
    <citation type="submission" date="2011-02" db="EMBL/GenBank/DDBJ databases">
        <title>The Genome Sequence of Capsaspora owczarzaki ATCC 30864.</title>
        <authorList>
            <person name="Russ C."/>
            <person name="Cuomo C."/>
            <person name="Burger G."/>
            <person name="Gray M.W."/>
            <person name="Holland P.W.H."/>
            <person name="King N."/>
            <person name="Lang F.B.F."/>
            <person name="Roger A.J."/>
            <person name="Ruiz-Trillo I."/>
            <person name="Young S.K."/>
            <person name="Zeng Q."/>
            <person name="Gargeya S."/>
            <person name="Alvarado L."/>
            <person name="Berlin A."/>
            <person name="Chapman S.B."/>
            <person name="Chen Z."/>
            <person name="Freedman E."/>
            <person name="Gellesch M."/>
            <person name="Goldberg J."/>
            <person name="Griggs A."/>
            <person name="Gujja S."/>
            <person name="Heilman E."/>
            <person name="Heiman D."/>
            <person name="Howarth C."/>
            <person name="Mehta T."/>
            <person name="Neiman D."/>
            <person name="Pearson M."/>
            <person name="Roberts A."/>
            <person name="Saif S."/>
            <person name="Shea T."/>
            <person name="Shenoy N."/>
            <person name="Sisk P."/>
            <person name="Stolte C."/>
            <person name="Sykes S."/>
            <person name="White J."/>
            <person name="Yandava C."/>
            <person name="Haas B."/>
            <person name="Nusbaum C."/>
            <person name="Birren B."/>
        </authorList>
    </citation>
    <scope>NUCLEOTIDE SEQUENCE</scope>
    <source>
        <strain evidence="8">ATCC 30864</strain>
    </source>
</reference>
<dbReference type="NCBIfam" id="NF004126">
    <property type="entry name" value="PRK05614.1"/>
    <property type="match status" value="1"/>
</dbReference>
<feature type="region of interest" description="Disordered" evidence="6">
    <location>
        <begin position="23"/>
        <end position="48"/>
    </location>
</feature>
<dbReference type="GO" id="GO:0046912">
    <property type="term" value="F:acyltransferase activity, acyl groups converted into alkyl on transfer"/>
    <property type="evidence" value="ECO:0007669"/>
    <property type="project" value="InterPro"/>
</dbReference>
<dbReference type="eggNOG" id="KOG2617">
    <property type="taxonomic scope" value="Eukaryota"/>
</dbReference>
<keyword evidence="8" id="KW-1185">Reference proteome</keyword>
<accession>A0A0D2WQP7</accession>
<dbReference type="InterPro" id="IPR019810">
    <property type="entry name" value="Citrate_synthase_AS"/>
</dbReference>
<keyword evidence="4 5" id="KW-0808">Transferase</keyword>
<dbReference type="NCBIfam" id="TIGR01798">
    <property type="entry name" value="cit_synth_I"/>
    <property type="match status" value="1"/>
</dbReference>
<evidence type="ECO:0000256" key="4">
    <source>
        <dbReference type="ARBA" id="ARBA00022679"/>
    </source>
</evidence>
<dbReference type="FunFam" id="1.10.580.10:FF:000005">
    <property type="entry name" value="Citrate synthase"/>
    <property type="match status" value="1"/>
</dbReference>
<dbReference type="PANTHER" id="PTHR42871">
    <property type="entry name" value="CITRATE SYNTHASE"/>
    <property type="match status" value="1"/>
</dbReference>
<evidence type="ECO:0000313" key="8">
    <source>
        <dbReference type="Proteomes" id="UP000008743"/>
    </source>
</evidence>